<reference evidence="2" key="2">
    <citation type="journal article" date="2018" name="Mol. Plant Microbe Interact.">
        <title>Genome sequence resources for the wheat stripe rust pathogen (Puccinia striiformis f. sp. tritici) and the barley stripe rust pathogen (Puccinia striiformis f. sp. hordei).</title>
        <authorList>
            <person name="Xia C."/>
            <person name="Wang M."/>
            <person name="Yin C."/>
            <person name="Cornejo O.E."/>
            <person name="Hulbert S.H."/>
            <person name="Chen X."/>
        </authorList>
    </citation>
    <scope>NUCLEOTIDE SEQUENCE [LARGE SCALE GENOMIC DNA]</scope>
    <source>
        <strain evidence="2">93-210</strain>
    </source>
</reference>
<accession>A0ACC0DU79</accession>
<dbReference type="EMBL" id="CM045880">
    <property type="protein sequence ID" value="KAI7938483.1"/>
    <property type="molecule type" value="Genomic_DNA"/>
</dbReference>
<reference evidence="2" key="1">
    <citation type="journal article" date="2018" name="BMC Genomics">
        <title>Genomic insights into host adaptation between the wheat stripe rust pathogen (Puccinia striiformis f. sp. tritici) and the barley stripe rust pathogen (Puccinia striiformis f. sp. hordei).</title>
        <authorList>
            <person name="Xia C."/>
            <person name="Wang M."/>
            <person name="Yin C."/>
            <person name="Cornejo O.E."/>
            <person name="Hulbert S.H."/>
            <person name="Chen X."/>
        </authorList>
    </citation>
    <scope>NUCLEOTIDE SEQUENCE [LARGE SCALE GENOMIC DNA]</scope>
    <source>
        <strain evidence="2">93-210</strain>
    </source>
</reference>
<dbReference type="Proteomes" id="UP001060170">
    <property type="component" value="Chromosome 16"/>
</dbReference>
<evidence type="ECO:0000313" key="1">
    <source>
        <dbReference type="EMBL" id="KAI7938483.1"/>
    </source>
</evidence>
<name>A0ACC0DU79_9BASI</name>
<proteinExistence type="predicted"/>
<keyword evidence="2" id="KW-1185">Reference proteome</keyword>
<evidence type="ECO:0000313" key="2">
    <source>
        <dbReference type="Proteomes" id="UP001060170"/>
    </source>
</evidence>
<gene>
    <name evidence="1" type="ORF">MJO28_015403</name>
</gene>
<protein>
    <submittedName>
        <fullName evidence="1">Uncharacterized protein</fullName>
    </submittedName>
</protein>
<comment type="caution">
    <text evidence="1">The sequence shown here is derived from an EMBL/GenBank/DDBJ whole genome shotgun (WGS) entry which is preliminary data.</text>
</comment>
<sequence length="736" mass="83944">MWHRSAVSSENIRFSTRLFLIYTAIAIASGSEELTSRSGHQLGDPAWIPPALSNLGQEKIHSDKHTYFANPWEEELLFPAWMGSHQEHAAAGKATTGYLATYAREAQAMHAVNHPIDHWTAPPLIFKEIQAKPPSRGFHSHLQGNSCMILSDQPEEFSIVNTLTVSDYLAAGLVDDTLVNFDFVKFDDYFNPEEGITPFSGHCSVQESGSEHFQNTPYTPFDPPKSSVPPATKKRARSPSASQRNQVGGDRCLAGYLHKAQTRYTIDHQINHHTAHPLIYKGIQEHGRSFYNHSPGDNCMASDSMEAINAISASDQLKESSIGNPVAVSDYLVAGLIDDTFTNFDSYFNHKEAISPSPGYSSVQKWHLKDFPNPNCVQSDSAESSVAPSKDSHTTSPSAYQGNHVSMDSNKEDKPWSPDLDHWTQNRSEHKIYEGVISLTGQSKGKKRKSFQSVESPYPIENFEQSRQVGKKRKSFQSLYSLQPRDNFRKLTLMDILNCKNVPQPIIDSLHDISKLLPQDVRTGDIRLKDGGFEKICGILRRKLTYTESVRTKDKCFIDKFYSYIEDPHSWNIDRYGLTKPEFKVYNRDNMKLYELTKLLPAFLNFVEIILAIIPWPKEQLELNKEDKFDFFKELEKAAQFFEDFETYVMGSVSDEKDNTDWRVKKNYILNNSGKGKYNHTLWCALELWMKTHQKFIWHHLTDGRGNIFITSVKEFFNNIFFHGIEDLSRIISSHQ</sequence>
<organism evidence="1 2">
    <name type="scientific">Puccinia striiformis f. sp. tritici</name>
    <dbReference type="NCBI Taxonomy" id="168172"/>
    <lineage>
        <taxon>Eukaryota</taxon>
        <taxon>Fungi</taxon>
        <taxon>Dikarya</taxon>
        <taxon>Basidiomycota</taxon>
        <taxon>Pucciniomycotina</taxon>
        <taxon>Pucciniomycetes</taxon>
        <taxon>Pucciniales</taxon>
        <taxon>Pucciniaceae</taxon>
        <taxon>Puccinia</taxon>
    </lineage>
</organism>
<reference evidence="1 2" key="3">
    <citation type="journal article" date="2022" name="Microbiol. Spectr.">
        <title>Folding features and dynamics of 3D genome architecture in plant fungal pathogens.</title>
        <authorList>
            <person name="Xia C."/>
        </authorList>
    </citation>
    <scope>NUCLEOTIDE SEQUENCE [LARGE SCALE GENOMIC DNA]</scope>
    <source>
        <strain evidence="1 2">93-210</strain>
    </source>
</reference>